<proteinExistence type="inferred from homology"/>
<dbReference type="Gene3D" id="1.10.580.10">
    <property type="entry name" value="Citrate Synthase, domain 1"/>
    <property type="match status" value="1"/>
</dbReference>
<evidence type="ECO:0000256" key="2">
    <source>
        <dbReference type="ARBA" id="ARBA00010566"/>
    </source>
</evidence>
<dbReference type="PANTHER" id="PTHR11739">
    <property type="entry name" value="CITRATE SYNTHASE"/>
    <property type="match status" value="1"/>
</dbReference>
<dbReference type="GO" id="GO:0036440">
    <property type="term" value="F:citrate synthase activity"/>
    <property type="evidence" value="ECO:0007669"/>
    <property type="project" value="UniProtKB-EC"/>
</dbReference>
<dbReference type="InterPro" id="IPR036969">
    <property type="entry name" value="Citrate_synthase_sf"/>
</dbReference>
<accession>A0A1G6RGF4</accession>
<evidence type="ECO:0000313" key="6">
    <source>
        <dbReference type="EMBL" id="SDD02986.1"/>
    </source>
</evidence>
<evidence type="ECO:0000256" key="5">
    <source>
        <dbReference type="RuleBase" id="RU003406"/>
    </source>
</evidence>
<name>A0A1G6RGF4_9BACT</name>
<dbReference type="EC" id="2.3.3.16" evidence="3"/>
<dbReference type="OrthoDB" id="9800864at2"/>
<dbReference type="PRINTS" id="PR00143">
    <property type="entry name" value="CITRTSNTHASE"/>
</dbReference>
<keyword evidence="4 5" id="KW-0808">Transferase</keyword>
<dbReference type="Pfam" id="PF00285">
    <property type="entry name" value="Citrate_synt"/>
    <property type="match status" value="1"/>
</dbReference>
<comment type="pathway">
    <text evidence="1">Carbohydrate metabolism; tricarboxylic acid cycle; isocitrate from oxaloacetate: step 1/2.</text>
</comment>
<dbReference type="InterPro" id="IPR019810">
    <property type="entry name" value="Citrate_synthase_AS"/>
</dbReference>
<dbReference type="InterPro" id="IPR016142">
    <property type="entry name" value="Citrate_synth-like_lrg_a-sub"/>
</dbReference>
<dbReference type="EMBL" id="FMYU01000017">
    <property type="protein sequence ID" value="SDD02986.1"/>
    <property type="molecule type" value="Genomic_DNA"/>
</dbReference>
<gene>
    <name evidence="6" type="ORF">SAMN05660835_01779</name>
</gene>
<dbReference type="UniPathway" id="UPA00223">
    <property type="reaction ID" value="UER00717"/>
</dbReference>
<organism evidence="6 7">
    <name type="scientific">Desulfurella multipotens</name>
    <dbReference type="NCBI Taxonomy" id="79269"/>
    <lineage>
        <taxon>Bacteria</taxon>
        <taxon>Pseudomonadati</taxon>
        <taxon>Campylobacterota</taxon>
        <taxon>Desulfurellia</taxon>
        <taxon>Desulfurellales</taxon>
        <taxon>Desulfurellaceae</taxon>
        <taxon>Desulfurella</taxon>
    </lineage>
</organism>
<evidence type="ECO:0000256" key="3">
    <source>
        <dbReference type="ARBA" id="ARBA00012972"/>
    </source>
</evidence>
<dbReference type="NCBIfam" id="NF007128">
    <property type="entry name" value="PRK09569.1"/>
    <property type="match status" value="1"/>
</dbReference>
<dbReference type="SUPFAM" id="SSF48256">
    <property type="entry name" value="Citrate synthase"/>
    <property type="match status" value="1"/>
</dbReference>
<evidence type="ECO:0000313" key="7">
    <source>
        <dbReference type="Proteomes" id="UP000199411"/>
    </source>
</evidence>
<dbReference type="PANTHER" id="PTHR11739:SF8">
    <property type="entry name" value="CITRATE SYNTHASE, MITOCHONDRIAL"/>
    <property type="match status" value="1"/>
</dbReference>
<dbReference type="GO" id="GO:0005975">
    <property type="term" value="P:carbohydrate metabolic process"/>
    <property type="evidence" value="ECO:0007669"/>
    <property type="project" value="TreeGrafter"/>
</dbReference>
<keyword evidence="7" id="KW-1185">Reference proteome</keyword>
<dbReference type="GO" id="GO:0006099">
    <property type="term" value="P:tricarboxylic acid cycle"/>
    <property type="evidence" value="ECO:0007669"/>
    <property type="project" value="UniProtKB-UniPathway"/>
</dbReference>
<dbReference type="PROSITE" id="PS00480">
    <property type="entry name" value="CITRATE_SYNTHASE"/>
    <property type="match status" value="1"/>
</dbReference>
<dbReference type="InterPro" id="IPR002020">
    <property type="entry name" value="Citrate_synthase"/>
</dbReference>
<protein>
    <recommendedName>
        <fullName evidence="3">citrate synthase (unknown stereospecificity)</fullName>
        <ecNumber evidence="3">2.3.3.16</ecNumber>
    </recommendedName>
</protein>
<reference evidence="7" key="1">
    <citation type="submission" date="2016-10" db="EMBL/GenBank/DDBJ databases">
        <authorList>
            <person name="Varghese N."/>
            <person name="Submissions S."/>
        </authorList>
    </citation>
    <scope>NUCLEOTIDE SEQUENCE [LARGE SCALE GENOMIC DNA]</scope>
    <source>
        <strain evidence="7">DSM 8415</strain>
    </source>
</reference>
<sequence>MSRFFEKIKSIVEIKREEFNLFLQQYKNIKIGEIKISQIINGMRCLKVLFTDLSSVDPEKGIIWRGYTVDEVLQKLPKPPLSKMPYVEAQFYLLITGDIPSETEVREIIDIFNERRKLPDYVYNILKTMPKETDPNIMLSVAINSMQHESVFAKAYQKGKVTKYNAWEYMLEDVLNLLPKISIISAFIYRLKYKNNMFIKEDDSLDLGGNFAYMMGIKQPYDEFLRLYMILLSDHENGNVSAHTTHLVASALADAYCSISAGINGLSGPLHGGAIRESFNWFMNLYQQKKNQLTKKILEQICVDMLNKGLVIPGYGHAVLRNKDPRFLAQMKFGEEYLKNDELFKIARLAFDTIPHILKKHTKIKNPWPNIDNISGIIHSHYGIDKNFFTVLFSNSIAVGSLANIFWDRALNLPIERPKSVTISQLFELNKTRI</sequence>
<evidence type="ECO:0000256" key="1">
    <source>
        <dbReference type="ARBA" id="ARBA00004751"/>
    </source>
</evidence>
<dbReference type="InterPro" id="IPR016143">
    <property type="entry name" value="Citrate_synth-like_sm_a-sub"/>
</dbReference>
<dbReference type="RefSeq" id="WP_092129726.1">
    <property type="nucleotide sequence ID" value="NZ_FMYU01000017.1"/>
</dbReference>
<evidence type="ECO:0000256" key="4">
    <source>
        <dbReference type="ARBA" id="ARBA00022679"/>
    </source>
</evidence>
<dbReference type="Gene3D" id="1.10.230.10">
    <property type="entry name" value="Cytochrome P450-Terp, domain 2"/>
    <property type="match status" value="1"/>
</dbReference>
<dbReference type="Proteomes" id="UP000199411">
    <property type="component" value="Unassembled WGS sequence"/>
</dbReference>
<dbReference type="AlphaFoldDB" id="A0A1G6RGF4"/>
<comment type="similarity">
    <text evidence="2 5">Belongs to the citrate synthase family.</text>
</comment>